<dbReference type="Pfam" id="PF02082">
    <property type="entry name" value="Rrf2"/>
    <property type="match status" value="1"/>
</dbReference>
<comment type="caution">
    <text evidence="2">The sequence shown here is derived from an EMBL/GenBank/DDBJ whole genome shotgun (WGS) entry which is preliminary data.</text>
</comment>
<dbReference type="PANTHER" id="PTHR33221">
    <property type="entry name" value="WINGED HELIX-TURN-HELIX TRANSCRIPTIONAL REGULATOR, RRF2 FAMILY"/>
    <property type="match status" value="1"/>
</dbReference>
<organism evidence="2 3">
    <name type="scientific">Psychromarinibacter halotolerans</name>
    <dbReference type="NCBI Taxonomy" id="1775175"/>
    <lineage>
        <taxon>Bacteria</taxon>
        <taxon>Pseudomonadati</taxon>
        <taxon>Pseudomonadota</taxon>
        <taxon>Alphaproteobacteria</taxon>
        <taxon>Rhodobacterales</taxon>
        <taxon>Paracoccaceae</taxon>
        <taxon>Psychromarinibacter</taxon>
    </lineage>
</organism>
<evidence type="ECO:0000313" key="2">
    <source>
        <dbReference type="EMBL" id="MFC3141989.1"/>
    </source>
</evidence>
<protein>
    <submittedName>
        <fullName evidence="2">RrF2 family transcriptional regulator</fullName>
    </submittedName>
</protein>
<dbReference type="Proteomes" id="UP001595632">
    <property type="component" value="Unassembled WGS sequence"/>
</dbReference>
<dbReference type="PANTHER" id="PTHR33221:SF4">
    <property type="entry name" value="HTH-TYPE TRANSCRIPTIONAL REPRESSOR NSRR"/>
    <property type="match status" value="1"/>
</dbReference>
<name>A0ABV7GK89_9RHOB</name>
<dbReference type="InterPro" id="IPR000944">
    <property type="entry name" value="Tscrpt_reg_Rrf2"/>
</dbReference>
<dbReference type="PROSITE" id="PS51197">
    <property type="entry name" value="HTH_RRF2_2"/>
    <property type="match status" value="1"/>
</dbReference>
<dbReference type="EMBL" id="JBHRTB010000010">
    <property type="protein sequence ID" value="MFC3141989.1"/>
    <property type="molecule type" value="Genomic_DNA"/>
</dbReference>
<accession>A0ABV7GK89</accession>
<evidence type="ECO:0000256" key="1">
    <source>
        <dbReference type="ARBA" id="ARBA00023125"/>
    </source>
</evidence>
<keyword evidence="1" id="KW-0238">DNA-binding</keyword>
<dbReference type="InterPro" id="IPR036388">
    <property type="entry name" value="WH-like_DNA-bd_sf"/>
</dbReference>
<dbReference type="SUPFAM" id="SSF46785">
    <property type="entry name" value="Winged helix' DNA-binding domain"/>
    <property type="match status" value="1"/>
</dbReference>
<dbReference type="NCBIfam" id="TIGR00738">
    <property type="entry name" value="rrf2_super"/>
    <property type="match status" value="1"/>
</dbReference>
<gene>
    <name evidence="2" type="ORF">ACFOGP_04675</name>
</gene>
<sequence length="147" mass="16159">MRITKRTNLAMRVLMFCAVHKDRNVTKAEIAEGCNSSENHLGHVVNRLAQLGFLTTIRGRRGGIRLGRPAADISVGEVFRKLEAEVPLVECMVADENTCPLVGACRLRGCILGAMEAFYAHLDKVVLDELVASNDGLCRIFEYAEVA</sequence>
<proteinExistence type="predicted"/>
<dbReference type="RefSeq" id="WP_275631766.1">
    <property type="nucleotide sequence ID" value="NZ_JARGYD010000002.1"/>
</dbReference>
<dbReference type="InterPro" id="IPR036390">
    <property type="entry name" value="WH_DNA-bd_sf"/>
</dbReference>
<keyword evidence="3" id="KW-1185">Reference proteome</keyword>
<evidence type="ECO:0000313" key="3">
    <source>
        <dbReference type="Proteomes" id="UP001595632"/>
    </source>
</evidence>
<dbReference type="Gene3D" id="1.10.10.10">
    <property type="entry name" value="Winged helix-like DNA-binding domain superfamily/Winged helix DNA-binding domain"/>
    <property type="match status" value="1"/>
</dbReference>
<reference evidence="3" key="1">
    <citation type="journal article" date="2019" name="Int. J. Syst. Evol. Microbiol.">
        <title>The Global Catalogue of Microorganisms (GCM) 10K type strain sequencing project: providing services to taxonomists for standard genome sequencing and annotation.</title>
        <authorList>
            <consortium name="The Broad Institute Genomics Platform"/>
            <consortium name="The Broad Institute Genome Sequencing Center for Infectious Disease"/>
            <person name="Wu L."/>
            <person name="Ma J."/>
        </authorList>
    </citation>
    <scope>NUCLEOTIDE SEQUENCE [LARGE SCALE GENOMIC DNA]</scope>
    <source>
        <strain evidence="3">KCTC 52366</strain>
    </source>
</reference>